<dbReference type="AlphaFoldDB" id="A0A9Q5MXC3"/>
<dbReference type="OrthoDB" id="282973at2759"/>
<evidence type="ECO:0000313" key="3">
    <source>
        <dbReference type="EMBL" id="OCB84000.1"/>
    </source>
</evidence>
<dbReference type="GO" id="GO:0008081">
    <property type="term" value="F:phosphoric diester hydrolase activity"/>
    <property type="evidence" value="ECO:0007669"/>
    <property type="project" value="TreeGrafter"/>
</dbReference>
<evidence type="ECO:0000256" key="1">
    <source>
        <dbReference type="ARBA" id="ARBA00022801"/>
    </source>
</evidence>
<dbReference type="InterPro" id="IPR041805">
    <property type="entry name" value="ASMase/PPN1_MPP"/>
</dbReference>
<evidence type="ECO:0000313" key="4">
    <source>
        <dbReference type="Proteomes" id="UP000757232"/>
    </source>
</evidence>
<organism evidence="3 4">
    <name type="scientific">Sanghuangporus baumii</name>
    <name type="common">Phellinus baumii</name>
    <dbReference type="NCBI Taxonomy" id="108892"/>
    <lineage>
        <taxon>Eukaryota</taxon>
        <taxon>Fungi</taxon>
        <taxon>Dikarya</taxon>
        <taxon>Basidiomycota</taxon>
        <taxon>Agaricomycotina</taxon>
        <taxon>Agaricomycetes</taxon>
        <taxon>Hymenochaetales</taxon>
        <taxon>Hymenochaetaceae</taxon>
        <taxon>Sanghuangporus</taxon>
    </lineage>
</organism>
<proteinExistence type="predicted"/>
<dbReference type="CDD" id="cd00842">
    <property type="entry name" value="MPP_ASMase"/>
    <property type="match status" value="1"/>
</dbReference>
<dbReference type="SUPFAM" id="SSF56300">
    <property type="entry name" value="Metallo-dependent phosphatases"/>
    <property type="match status" value="1"/>
</dbReference>
<reference evidence="3" key="1">
    <citation type="submission" date="2016-06" db="EMBL/GenBank/DDBJ databases">
        <title>Draft Genome sequence of the fungus Inonotus baumii.</title>
        <authorList>
            <person name="Zhu H."/>
            <person name="Lin W."/>
        </authorList>
    </citation>
    <scope>NUCLEOTIDE SEQUENCE</scope>
    <source>
        <strain evidence="3">821</strain>
    </source>
</reference>
<dbReference type="EMBL" id="LNZH02000216">
    <property type="protein sequence ID" value="OCB84000.1"/>
    <property type="molecule type" value="Genomic_DNA"/>
</dbReference>
<dbReference type="Gene3D" id="3.60.21.10">
    <property type="match status" value="1"/>
</dbReference>
<dbReference type="InterPro" id="IPR029052">
    <property type="entry name" value="Metallo-depent_PP-like"/>
</dbReference>
<name>A0A9Q5MXC3_SANBA</name>
<dbReference type="GO" id="GO:0005615">
    <property type="term" value="C:extracellular space"/>
    <property type="evidence" value="ECO:0007669"/>
    <property type="project" value="TreeGrafter"/>
</dbReference>
<keyword evidence="1" id="KW-0378">Hydrolase</keyword>
<dbReference type="PANTHER" id="PTHR10340:SF34">
    <property type="entry name" value="SPHINGOMYELIN PHOSPHODIESTERASE"/>
    <property type="match status" value="1"/>
</dbReference>
<dbReference type="Proteomes" id="UP000757232">
    <property type="component" value="Unassembled WGS sequence"/>
</dbReference>
<protein>
    <submittedName>
        <fullName evidence="3">Sphingomyelin phosphodiesterase</fullName>
    </submittedName>
</protein>
<accession>A0A9Q5MXC3</accession>
<comment type="caution">
    <text evidence="3">The sequence shown here is derived from an EMBL/GenBank/DDBJ whole genome shotgun (WGS) entry which is preliminary data.</text>
</comment>
<dbReference type="PANTHER" id="PTHR10340">
    <property type="entry name" value="SPHINGOMYELIN PHOSPHODIESTERASE"/>
    <property type="match status" value="1"/>
</dbReference>
<keyword evidence="2" id="KW-0325">Glycoprotein</keyword>
<evidence type="ECO:0000256" key="2">
    <source>
        <dbReference type="ARBA" id="ARBA00023180"/>
    </source>
</evidence>
<sequence length="748" mass="83432">MMTDQIALIGYGDCDGSDESAVANGNVSSCDFHTVDNELLFLRPFTRPTGQLTAAPHLTLGKIVQSDDCGTCVVNVTEIRPLCGTRARGFTSDIRKVDLLFDHEALLVAQLVVGSQTVLHLEDAASITEDILLAARNASVTKSCRSCQALLIPLKRLAVLGDDSFVSSITRICKVRKLQDPDVCEGDIGAQGPIIAHALRRMSLSGRTSRLFCNALFGMCDQESVEPYDVAFPDNSPVRRTPAHPRRKPFQVVHLSDVHIDPEYLVGSEANCTKYICCRDFSSGGESRTDDQVIHPAEPFGNRHCDAPVGLANSMFHAINELVPQARFTLSTGDVVDHANWLLSRETVEDELHNFHTQLFVNLSSTNAFYGSIGNHDGYPTNDFPRTTAEEPNSVDWVFDLLSRDWERWIGDTGSSSVRHTSGSYAVVHPGTKLRLISVNTQYWYKYNFWIYDSDEFQPDPNGILSFLVSELDAAEKSGQKVWIFGHIPPGSSDTMRDQVRSYFLSNYFNQIVHRYHDTIAAQFYGHTHFDQFQIAYSNYSDRNAETAMSFGLVAPSLTPTNGNPAFTVYDVDPDTYDIMDAKVYIANMTKAVYREKPHWELYYSARDAYGPLVASLSSASPSEHQPSYPSSAPLDAPFWHRVTEVFEADNSTFMAYRERMNRGSWMMRCGEKCKNVTICDIRAMRAEDSCYKQSLNQIIIAPPGEQSDTLREPVSDDAELTSDLEAHTACEGSTLPLVMRRLVGWAV</sequence>
<keyword evidence="4" id="KW-1185">Reference proteome</keyword>
<gene>
    <name evidence="3" type="ORF">A7U60_g8671</name>
</gene>